<evidence type="ECO:0000313" key="3">
    <source>
        <dbReference type="EMBL" id="CUW85690.1"/>
    </source>
</evidence>
<reference evidence="3 4" key="1">
    <citation type="submission" date="2016-01" db="EMBL/GenBank/DDBJ databases">
        <authorList>
            <person name="Regsiter A."/>
            <person name="william w."/>
        </authorList>
    </citation>
    <scope>NUCLEOTIDE SEQUENCE [LARGE SCALE GENOMIC DNA]</scope>
    <source>
        <strain evidence="3 4">CFBP 5494</strain>
    </source>
</reference>
<accession>A0A9W5EYF1</accession>
<evidence type="ECO:0000313" key="4">
    <source>
        <dbReference type="Proteomes" id="UP000191933"/>
    </source>
</evidence>
<name>A0A9W5EYF1_9HYPH</name>
<proteinExistence type="predicted"/>
<keyword evidence="4" id="KW-1185">Reference proteome</keyword>
<gene>
    <name evidence="3" type="ORF">AGR2A_Cc100229</name>
</gene>
<dbReference type="SUPFAM" id="SSF56563">
    <property type="entry name" value="Major capsid protein gp5"/>
    <property type="match status" value="1"/>
</dbReference>
<evidence type="ECO:0000256" key="1">
    <source>
        <dbReference type="ARBA" id="ARBA00004328"/>
    </source>
</evidence>
<organism evidence="3 4">
    <name type="scientific">Agrobacterium genomosp. 2 str. CFBP 5494</name>
    <dbReference type="NCBI Taxonomy" id="1183436"/>
    <lineage>
        <taxon>Bacteria</taxon>
        <taxon>Pseudomonadati</taxon>
        <taxon>Pseudomonadota</taxon>
        <taxon>Alphaproteobacteria</taxon>
        <taxon>Hyphomicrobiales</taxon>
        <taxon>Rhizobiaceae</taxon>
        <taxon>Rhizobium/Agrobacterium group</taxon>
        <taxon>Agrobacterium</taxon>
        <taxon>Agrobacterium tumefaciens complex</taxon>
    </lineage>
</organism>
<dbReference type="NCBIfam" id="TIGR01554">
    <property type="entry name" value="major_cap_HK97"/>
    <property type="match status" value="1"/>
</dbReference>
<protein>
    <submittedName>
        <fullName evidence="3">Phage major capsid protein, HK97 family</fullName>
    </submittedName>
</protein>
<comment type="caution">
    <text evidence="3">The sequence shown here is derived from an EMBL/GenBank/DDBJ whole genome shotgun (WGS) entry which is preliminary data.</text>
</comment>
<comment type="subcellular location">
    <subcellularLocation>
        <location evidence="1">Virion</location>
    </subcellularLocation>
</comment>
<dbReference type="Gene3D" id="3.30.2400.10">
    <property type="entry name" value="Major capsid protein gp5"/>
    <property type="match status" value="1"/>
</dbReference>
<dbReference type="Proteomes" id="UP000191933">
    <property type="component" value="Unassembled WGS sequence"/>
</dbReference>
<feature type="domain" description="Phage capsid-like C-terminal" evidence="2">
    <location>
        <begin position="118"/>
        <end position="406"/>
    </location>
</feature>
<sequence>MDMEKIAQLGNELKTGFAALQQAQEKAAADTDAKIKGEVDKAANAIADQIIELQKSQGVLQAVLERVGGELESGHKGEDAETRAKREAFSDFLRKRGDTNLMTPDMVKAMSTDNLASGGYLVHTQMLGIIQTRVFETSPMRQVANVVKTNNKSVEIIIDDDEAGATWLGEGDVITETGTPSLGRLEIVAKKLAAYPRITNEMLADSSIDVEAWLAGKLSDKFGRAENTAFITGDGVSRPRGILNYPNWSVASQYQRGAIEQIANGSTTKVTEEGLIGLMGSLKEKYQARASFMMKRSTFVEILKLSGTNVFRFFNLQPHTGPQGTVLGPTLTLLEKPVYLADDMPVIATNALAIAYGDFSAAYTIIDRTAVSMMRDQVTAPGTTKFYSEKRTGGEVTNFEAIKLLRMSVS</sequence>
<dbReference type="InterPro" id="IPR054612">
    <property type="entry name" value="Phage_capsid-like_C"/>
</dbReference>
<evidence type="ECO:0000259" key="2">
    <source>
        <dbReference type="Pfam" id="PF05065"/>
    </source>
</evidence>
<dbReference type="AlphaFoldDB" id="A0A9W5EYF1"/>
<dbReference type="EMBL" id="FBVY01000002">
    <property type="protein sequence ID" value="CUW85690.1"/>
    <property type="molecule type" value="Genomic_DNA"/>
</dbReference>
<dbReference type="InterPro" id="IPR024455">
    <property type="entry name" value="Phage_capsid"/>
</dbReference>
<dbReference type="Pfam" id="PF05065">
    <property type="entry name" value="Phage_capsid"/>
    <property type="match status" value="1"/>
</dbReference>